<accession>A0ACB7NVX7</accession>
<protein>
    <submittedName>
        <fullName evidence="1">Uncharacterized protein</fullName>
    </submittedName>
</protein>
<gene>
    <name evidence="1" type="ORF">F5144DRAFT_587835</name>
</gene>
<organism evidence="1 2">
    <name type="scientific">Chaetomium tenue</name>
    <dbReference type="NCBI Taxonomy" id="1854479"/>
    <lineage>
        <taxon>Eukaryota</taxon>
        <taxon>Fungi</taxon>
        <taxon>Dikarya</taxon>
        <taxon>Ascomycota</taxon>
        <taxon>Pezizomycotina</taxon>
        <taxon>Sordariomycetes</taxon>
        <taxon>Sordariomycetidae</taxon>
        <taxon>Sordariales</taxon>
        <taxon>Chaetomiaceae</taxon>
        <taxon>Chaetomium</taxon>
    </lineage>
</organism>
<proteinExistence type="predicted"/>
<sequence>MPPPNTPEEGVAATTLRPADDDNFRASSPSSAMAHASQEDAYVSSLDYQNIEYVEPVDETLLCPVCRTPFHSPITTPCGHTFCAGCINRALETQPRCPIDRQPINKTCDYGRLPLIIKEQLDRLQVRCPNKGCDYQCPREHLEGHYERRCDYTQVRCPDSTCSQLTPRRDSAVENGCLHKDAICEFCDKTVAFVEMDTHYSFDCEGAMTECPGCGEQVVRHCLVKHRAQDCAEETTPCKWHTGGCKVVDKRRIVQDHEQSGCPSEAVGRLIQQQVEDRKIIDELVRRLNKFELAQGKNPERRFTQRARVGSSMASSSRNPTTANVPDITLNNNMPPLFPDSTDDAVGGSPEDYLLAQFERLETEVELLRKQALEMDAHQSHIIHQQATHFNEHLAEIGNKVGVVNMHMSWLMSLQRQNHAQQRAGSAAGSANSGMSHGSATSGARPGSSGEGSSTGESRRNSEGRSETLHRL</sequence>
<name>A0ACB7NVX7_9PEZI</name>
<dbReference type="Proteomes" id="UP000724584">
    <property type="component" value="Unassembled WGS sequence"/>
</dbReference>
<comment type="caution">
    <text evidence="1">The sequence shown here is derived from an EMBL/GenBank/DDBJ whole genome shotgun (WGS) entry which is preliminary data.</text>
</comment>
<evidence type="ECO:0000313" key="1">
    <source>
        <dbReference type="EMBL" id="KAH6613487.1"/>
    </source>
</evidence>
<dbReference type="EMBL" id="JAGIZQ010000008">
    <property type="protein sequence ID" value="KAH6613487.1"/>
    <property type="molecule type" value="Genomic_DNA"/>
</dbReference>
<keyword evidence="2" id="KW-1185">Reference proteome</keyword>
<evidence type="ECO:0000313" key="2">
    <source>
        <dbReference type="Proteomes" id="UP000724584"/>
    </source>
</evidence>
<reference evidence="1 2" key="1">
    <citation type="journal article" date="2021" name="Nat. Commun.">
        <title>Genetic determinants of endophytism in the Arabidopsis root mycobiome.</title>
        <authorList>
            <person name="Mesny F."/>
            <person name="Miyauchi S."/>
            <person name="Thiergart T."/>
            <person name="Pickel B."/>
            <person name="Atanasova L."/>
            <person name="Karlsson M."/>
            <person name="Huettel B."/>
            <person name="Barry K.W."/>
            <person name="Haridas S."/>
            <person name="Chen C."/>
            <person name="Bauer D."/>
            <person name="Andreopoulos W."/>
            <person name="Pangilinan J."/>
            <person name="LaButti K."/>
            <person name="Riley R."/>
            <person name="Lipzen A."/>
            <person name="Clum A."/>
            <person name="Drula E."/>
            <person name="Henrissat B."/>
            <person name="Kohler A."/>
            <person name="Grigoriev I.V."/>
            <person name="Martin F.M."/>
            <person name="Hacquard S."/>
        </authorList>
    </citation>
    <scope>NUCLEOTIDE SEQUENCE [LARGE SCALE GENOMIC DNA]</scope>
    <source>
        <strain evidence="1 2">MPI-SDFR-AT-0079</strain>
    </source>
</reference>